<comment type="caution">
    <text evidence="6">The sequence shown here is derived from an EMBL/GenBank/DDBJ whole genome shotgun (WGS) entry which is preliminary data.</text>
</comment>
<dbReference type="GO" id="GO:0046872">
    <property type="term" value="F:metal ion binding"/>
    <property type="evidence" value="ECO:0007669"/>
    <property type="project" value="UniProtKB-KW"/>
</dbReference>
<dbReference type="Pfam" id="PF13419">
    <property type="entry name" value="HAD_2"/>
    <property type="match status" value="1"/>
</dbReference>
<dbReference type="AlphaFoldDB" id="A0A921JW95"/>
<dbReference type="SFLD" id="SFLDS00003">
    <property type="entry name" value="Haloacid_Dehalogenase"/>
    <property type="match status" value="1"/>
</dbReference>
<dbReference type="Gene3D" id="3.40.50.1000">
    <property type="entry name" value="HAD superfamily/HAD-like"/>
    <property type="match status" value="1"/>
</dbReference>
<dbReference type="InterPro" id="IPR041492">
    <property type="entry name" value="HAD_2"/>
</dbReference>
<evidence type="ECO:0000256" key="2">
    <source>
        <dbReference type="ARBA" id="ARBA00006171"/>
    </source>
</evidence>
<dbReference type="InterPro" id="IPR006439">
    <property type="entry name" value="HAD-SF_hydro_IA"/>
</dbReference>
<dbReference type="InterPro" id="IPR023198">
    <property type="entry name" value="PGP-like_dom2"/>
</dbReference>
<protein>
    <submittedName>
        <fullName evidence="6">HAD-IA family hydrolase</fullName>
    </submittedName>
</protein>
<evidence type="ECO:0000313" key="7">
    <source>
        <dbReference type="Proteomes" id="UP000721920"/>
    </source>
</evidence>
<dbReference type="Gene3D" id="1.10.150.240">
    <property type="entry name" value="Putative phosphatase, domain 2"/>
    <property type="match status" value="1"/>
</dbReference>
<keyword evidence="4" id="KW-0460">Magnesium</keyword>
<evidence type="ECO:0000256" key="3">
    <source>
        <dbReference type="ARBA" id="ARBA00022723"/>
    </source>
</evidence>
<dbReference type="CDD" id="cd07505">
    <property type="entry name" value="HAD_BPGM-like"/>
    <property type="match status" value="1"/>
</dbReference>
<accession>A0A921JW95</accession>
<keyword evidence="5" id="KW-0119">Carbohydrate metabolism</keyword>
<dbReference type="InterPro" id="IPR036412">
    <property type="entry name" value="HAD-like_sf"/>
</dbReference>
<dbReference type="PANTHER" id="PTHR46193:SF18">
    <property type="entry name" value="HEXITOL PHOSPHATASE B"/>
    <property type="match status" value="1"/>
</dbReference>
<evidence type="ECO:0000313" key="6">
    <source>
        <dbReference type="EMBL" id="HJE86996.1"/>
    </source>
</evidence>
<dbReference type="NCBIfam" id="TIGR01509">
    <property type="entry name" value="HAD-SF-IA-v3"/>
    <property type="match status" value="1"/>
</dbReference>
<reference evidence="6" key="2">
    <citation type="submission" date="2021-09" db="EMBL/GenBank/DDBJ databases">
        <authorList>
            <person name="Gilroy R."/>
        </authorList>
    </citation>
    <scope>NUCLEOTIDE SEQUENCE</scope>
    <source>
        <strain evidence="6">CHK173-2145</strain>
    </source>
</reference>
<dbReference type="SFLD" id="SFLDG01129">
    <property type="entry name" value="C1.5:_HAD__Beta-PGM__Phosphata"/>
    <property type="match status" value="1"/>
</dbReference>
<dbReference type="SUPFAM" id="SSF56784">
    <property type="entry name" value="HAD-like"/>
    <property type="match status" value="1"/>
</dbReference>
<reference evidence="6" key="1">
    <citation type="journal article" date="2021" name="PeerJ">
        <title>Extensive microbial diversity within the chicken gut microbiome revealed by metagenomics and culture.</title>
        <authorList>
            <person name="Gilroy R."/>
            <person name="Ravi A."/>
            <person name="Getino M."/>
            <person name="Pursley I."/>
            <person name="Horton D.L."/>
            <person name="Alikhan N.F."/>
            <person name="Baker D."/>
            <person name="Gharbi K."/>
            <person name="Hall N."/>
            <person name="Watson M."/>
            <person name="Adriaenssens E.M."/>
            <person name="Foster-Nyarko E."/>
            <person name="Jarju S."/>
            <person name="Secka A."/>
            <person name="Antonio M."/>
            <person name="Oren A."/>
            <person name="Chaudhuri R.R."/>
            <person name="La Ragione R."/>
            <person name="Hildebrand F."/>
            <person name="Pallen M.J."/>
        </authorList>
    </citation>
    <scope>NUCLEOTIDE SEQUENCE</scope>
    <source>
        <strain evidence="6">CHK173-2145</strain>
    </source>
</reference>
<comment type="cofactor">
    <cofactor evidence="1">
        <name>Mg(2+)</name>
        <dbReference type="ChEBI" id="CHEBI:18420"/>
    </cofactor>
</comment>
<evidence type="ECO:0000256" key="5">
    <source>
        <dbReference type="ARBA" id="ARBA00023277"/>
    </source>
</evidence>
<keyword evidence="3" id="KW-0479">Metal-binding</keyword>
<proteinExistence type="inferred from homology"/>
<dbReference type="InterPro" id="IPR051600">
    <property type="entry name" value="Beta-PGM-like"/>
</dbReference>
<dbReference type="InterPro" id="IPR023214">
    <property type="entry name" value="HAD_sf"/>
</dbReference>
<gene>
    <name evidence="6" type="ORF">K8U88_05350</name>
</gene>
<keyword evidence="6" id="KW-0378">Hydrolase</keyword>
<dbReference type="Proteomes" id="UP000721920">
    <property type="component" value="Unassembled WGS sequence"/>
</dbReference>
<comment type="similarity">
    <text evidence="2">Belongs to the HAD-like hydrolase superfamily. CbbY/CbbZ/Gph/YieH family.</text>
</comment>
<evidence type="ECO:0000256" key="1">
    <source>
        <dbReference type="ARBA" id="ARBA00001946"/>
    </source>
</evidence>
<organism evidence="6 7">
    <name type="scientific">Levilactobacillus hammesii</name>
    <dbReference type="NCBI Taxonomy" id="267633"/>
    <lineage>
        <taxon>Bacteria</taxon>
        <taxon>Bacillati</taxon>
        <taxon>Bacillota</taxon>
        <taxon>Bacilli</taxon>
        <taxon>Lactobacillales</taxon>
        <taxon>Lactobacillaceae</taxon>
        <taxon>Levilactobacillus</taxon>
    </lineage>
</organism>
<name>A0A921JW95_9LACO</name>
<sequence length="218" mass="24070">MIKTDIFDFNGTMIFDAELQKQAWQQVLKQAFHHQLTEAEFQAHVAGRNNQHTFNYFAPAPLNAAEIIQLSTEKESLYRQICLARPDKFRLVPGLSDFLNRCIAANHQVNIATASETDNVDFFFEQLGLARWFERDCVVVNDGQLPGKPAPDMFLTAIKQVGGQAATAAIFEDSPSGLLAANRAGVAATVQVVDPAESSPAVDSTITVTRVIQSYREL</sequence>
<dbReference type="GO" id="GO:0016787">
    <property type="term" value="F:hydrolase activity"/>
    <property type="evidence" value="ECO:0007669"/>
    <property type="project" value="UniProtKB-KW"/>
</dbReference>
<evidence type="ECO:0000256" key="4">
    <source>
        <dbReference type="ARBA" id="ARBA00022842"/>
    </source>
</evidence>
<dbReference type="EMBL" id="DYXN01000079">
    <property type="protein sequence ID" value="HJE86996.1"/>
    <property type="molecule type" value="Genomic_DNA"/>
</dbReference>
<dbReference type="PANTHER" id="PTHR46193">
    <property type="entry name" value="6-PHOSPHOGLUCONATE PHOSPHATASE"/>
    <property type="match status" value="1"/>
</dbReference>